<name>J9GJJ7_9ZZZZ</name>
<feature type="domain" description="4Fe-4S ferredoxin-type" evidence="1">
    <location>
        <begin position="213"/>
        <end position="242"/>
    </location>
</feature>
<dbReference type="InterPro" id="IPR017896">
    <property type="entry name" value="4Fe4S_Fe-S-bd"/>
</dbReference>
<dbReference type="Gene3D" id="3.30.70.20">
    <property type="match status" value="1"/>
</dbReference>
<dbReference type="InterPro" id="IPR017900">
    <property type="entry name" value="4Fe4S_Fe_S_CS"/>
</dbReference>
<dbReference type="PROSITE" id="PS51379">
    <property type="entry name" value="4FE4S_FER_2"/>
    <property type="match status" value="2"/>
</dbReference>
<feature type="domain" description="4Fe-4S ferredoxin-type" evidence="1">
    <location>
        <begin position="183"/>
        <end position="212"/>
    </location>
</feature>
<dbReference type="PANTHER" id="PTHR43122:SF1">
    <property type="entry name" value="IRON-SULFUR-BINDING PROTEIN"/>
    <property type="match status" value="1"/>
</dbReference>
<dbReference type="PANTHER" id="PTHR43122">
    <property type="entry name" value="FERREDOXIN SUBUNIT OF PYRUVATE:FLAVODOXIN OXIDOREDUCTASE-RELATED"/>
    <property type="match status" value="1"/>
</dbReference>
<accession>J9GJJ7</accession>
<dbReference type="Pfam" id="PF13187">
    <property type="entry name" value="Fer4_9"/>
    <property type="match status" value="1"/>
</dbReference>
<dbReference type="Gene3D" id="3.40.50.360">
    <property type="match status" value="1"/>
</dbReference>
<dbReference type="InterPro" id="IPR029039">
    <property type="entry name" value="Flavoprotein-like_sf"/>
</dbReference>
<evidence type="ECO:0000313" key="2">
    <source>
        <dbReference type="EMBL" id="EJX07424.1"/>
    </source>
</evidence>
<organism evidence="2">
    <name type="scientific">gut metagenome</name>
    <dbReference type="NCBI Taxonomy" id="749906"/>
    <lineage>
        <taxon>unclassified sequences</taxon>
        <taxon>metagenomes</taxon>
        <taxon>organismal metagenomes</taxon>
    </lineage>
</organism>
<dbReference type="AlphaFoldDB" id="J9GJJ7"/>
<dbReference type="EMBL" id="AMCI01000885">
    <property type="protein sequence ID" value="EJX07424.1"/>
    <property type="molecule type" value="Genomic_DNA"/>
</dbReference>
<comment type="caution">
    <text evidence="2">The sequence shown here is derived from an EMBL/GenBank/DDBJ whole genome shotgun (WGS) entry which is preliminary data.</text>
</comment>
<dbReference type="SUPFAM" id="SSF54862">
    <property type="entry name" value="4Fe-4S ferredoxins"/>
    <property type="match status" value="1"/>
</dbReference>
<protein>
    <submittedName>
        <fullName evidence="2">4Fe-4S ferredoxin iron-sulfur binding domain-containing protein</fullName>
    </submittedName>
</protein>
<gene>
    <name evidence="2" type="ORF">EVA_04482</name>
</gene>
<evidence type="ECO:0000259" key="1">
    <source>
        <dbReference type="PROSITE" id="PS51379"/>
    </source>
</evidence>
<reference evidence="2" key="1">
    <citation type="journal article" date="2012" name="PLoS ONE">
        <title>Gene sets for utilization of primary and secondary nutrition supplies in the distal gut of endangered iberian lynx.</title>
        <authorList>
            <person name="Alcaide M."/>
            <person name="Messina E."/>
            <person name="Richter M."/>
            <person name="Bargiela R."/>
            <person name="Peplies J."/>
            <person name="Huws S.A."/>
            <person name="Newbold C.J."/>
            <person name="Golyshin P.N."/>
            <person name="Simon M.A."/>
            <person name="Lopez G."/>
            <person name="Yakimov M.M."/>
            <person name="Ferrer M."/>
        </authorList>
    </citation>
    <scope>NUCLEOTIDE SEQUENCE</scope>
</reference>
<proteinExistence type="predicted"/>
<dbReference type="PROSITE" id="PS00198">
    <property type="entry name" value="4FE4S_FER_1"/>
    <property type="match status" value="1"/>
</dbReference>
<dbReference type="SUPFAM" id="SSF52218">
    <property type="entry name" value="Flavoproteins"/>
    <property type="match status" value="1"/>
</dbReference>
<sequence length="261" mass="28275">MNTNTYPTNHIVFFSPTHTSAKIARAIGEGIGWGARVEVDLTTDLSDQPIEIAHSLTILAVPVYAGRVAPLALQRLRRLKATDAPAILVAVYGNRDYEDALVELRDVAIEQGFTPLAAGAFIGEHSYSRPNMPIAEGRPDAADLQVAEDFGRQCLAKLEQQGAGEPFFIKGNVPYRYVGPATPAAPVSTEACFGCGSCIELCPTHAIRLSDEGKIETEVSLCIKCCACVKECPNGARVFDTPYTALLHEKCAVRREPELFR</sequence>